<reference evidence="1 2" key="1">
    <citation type="submission" date="2021-06" db="EMBL/GenBank/DDBJ databases">
        <authorList>
            <person name="Palmer J.M."/>
        </authorList>
    </citation>
    <scope>NUCLEOTIDE SEQUENCE [LARGE SCALE GENOMIC DNA]</scope>
    <source>
        <strain evidence="1 2">AS_MEX2019</strain>
        <tissue evidence="1">Muscle</tissue>
    </source>
</reference>
<keyword evidence="2" id="KW-1185">Reference proteome</keyword>
<gene>
    <name evidence="1" type="ORF">AMECASPLE_010646</name>
</gene>
<proteinExistence type="predicted"/>
<evidence type="ECO:0000313" key="2">
    <source>
        <dbReference type="Proteomes" id="UP001469553"/>
    </source>
</evidence>
<comment type="caution">
    <text evidence="1">The sequence shown here is derived from an EMBL/GenBank/DDBJ whole genome shotgun (WGS) entry which is preliminary data.</text>
</comment>
<dbReference type="EMBL" id="JAHRIP010019431">
    <property type="protein sequence ID" value="MEQ2287268.1"/>
    <property type="molecule type" value="Genomic_DNA"/>
</dbReference>
<evidence type="ECO:0000313" key="1">
    <source>
        <dbReference type="EMBL" id="MEQ2287268.1"/>
    </source>
</evidence>
<protein>
    <submittedName>
        <fullName evidence="1">Uncharacterized protein</fullName>
    </submittedName>
</protein>
<dbReference type="Proteomes" id="UP001469553">
    <property type="component" value="Unassembled WGS sequence"/>
</dbReference>
<organism evidence="1 2">
    <name type="scientific">Ameca splendens</name>
    <dbReference type="NCBI Taxonomy" id="208324"/>
    <lineage>
        <taxon>Eukaryota</taxon>
        <taxon>Metazoa</taxon>
        <taxon>Chordata</taxon>
        <taxon>Craniata</taxon>
        <taxon>Vertebrata</taxon>
        <taxon>Euteleostomi</taxon>
        <taxon>Actinopterygii</taxon>
        <taxon>Neopterygii</taxon>
        <taxon>Teleostei</taxon>
        <taxon>Neoteleostei</taxon>
        <taxon>Acanthomorphata</taxon>
        <taxon>Ovalentaria</taxon>
        <taxon>Atherinomorphae</taxon>
        <taxon>Cyprinodontiformes</taxon>
        <taxon>Goodeidae</taxon>
        <taxon>Ameca</taxon>
    </lineage>
</organism>
<sequence>MKRTFPSHLFPIIYSDAKTYGPLQPELSITQLCKTSALLIRGGHRHPSIIQNLQSVLPLSGFICLLVSTSTPHSTCLS</sequence>
<accession>A0ABV0Y109</accession>
<name>A0ABV0Y109_9TELE</name>